<evidence type="ECO:0000313" key="2">
    <source>
        <dbReference type="Proteomes" id="UP000501240"/>
    </source>
</evidence>
<reference evidence="1 2" key="1">
    <citation type="submission" date="2020-05" db="EMBL/GenBank/DDBJ databases">
        <title>Actinomadura verrucosospora NRRL-B18236 (PFL_A860) Genome sequencing and assembly.</title>
        <authorList>
            <person name="Samborskyy M."/>
        </authorList>
    </citation>
    <scope>NUCLEOTIDE SEQUENCE [LARGE SCALE GENOMIC DNA]</scope>
    <source>
        <strain evidence="1 2">NRRL:B18236</strain>
    </source>
</reference>
<evidence type="ECO:0000313" key="1">
    <source>
        <dbReference type="EMBL" id="QKG24705.1"/>
    </source>
</evidence>
<dbReference type="EMBL" id="CP053892">
    <property type="protein sequence ID" value="QKG24705.1"/>
    <property type="molecule type" value="Genomic_DNA"/>
</dbReference>
<protein>
    <submittedName>
        <fullName evidence="1">Uncharacterized protein</fullName>
    </submittedName>
</protein>
<gene>
    <name evidence="1" type="ORF">ACTIVE_6354</name>
</gene>
<dbReference type="AlphaFoldDB" id="A0A7D4A7Z9"/>
<accession>A0A7D4A7Z9</accession>
<dbReference type="Proteomes" id="UP000501240">
    <property type="component" value="Chromosome"/>
</dbReference>
<sequence length="167" mass="18417">MSSVRSFLWRSGSRASSANAISTVFSSYTFPILEWVRSCWRMACPGPPVSVCRSSSALARSAFRLGRGARVGAEDESGRGRRWVCARVGLRLRELAYQDTVRRAGRDHGTCARALARRLDQDVRLRFGDGWYPRCGLGRRSSGGCLGSGGRGSRRADGRDPVAQWLF</sequence>
<organism evidence="1 2">
    <name type="scientific">Actinomadura verrucosospora</name>
    <dbReference type="NCBI Taxonomy" id="46165"/>
    <lineage>
        <taxon>Bacteria</taxon>
        <taxon>Bacillati</taxon>
        <taxon>Actinomycetota</taxon>
        <taxon>Actinomycetes</taxon>
        <taxon>Streptosporangiales</taxon>
        <taxon>Thermomonosporaceae</taxon>
        <taxon>Actinomadura</taxon>
    </lineage>
</organism>
<proteinExistence type="predicted"/>
<keyword evidence="2" id="KW-1185">Reference proteome</keyword>
<name>A0A7D4A7Z9_ACTVE</name>